<dbReference type="EMBL" id="QXWZ01000011">
    <property type="protein sequence ID" value="NBI78770.1"/>
    <property type="molecule type" value="Genomic_DNA"/>
</dbReference>
<evidence type="ECO:0000313" key="9">
    <source>
        <dbReference type="Proteomes" id="UP000462501"/>
    </source>
</evidence>
<reference evidence="7 9" key="2">
    <citation type="submission" date="2019-06" db="EMBL/GenBank/DDBJ databases">
        <title>Draft genome sequences of 15 bacterial species constituting the stable defined intestinal microbiota of the GM15 gnotobiotic mouse model.</title>
        <authorList>
            <person name="Elie C."/>
            <person name="Mathieu A."/>
            <person name="Saliou A."/>
            <person name="Darnaud M."/>
            <person name="Leulier F."/>
            <person name="Tamellini A."/>
        </authorList>
    </citation>
    <scope>NUCLEOTIDE SEQUENCE [LARGE SCALE GENOMIC DNA]</scope>
    <source>
        <strain evidence="7 9">JM4-15</strain>
    </source>
</reference>
<sequence length="535" mass="57648">MKQTRLLILLLALVVLLAGCSGGAGGPVRYDIPGGVSNLDPQFATAPAARMIISNTFEGLFRQMPDGNVQPCLAQSHEISSDGLTYTFHLRTDAVWTGGGKQYNGTPVTAHDFVFAFRRMFNSQAASPFAGEFSCLKNADAILRGALTADQLGVRAIGDHTLEITLDRPNALLPELLSASYARPCNESFFRSTRARYGFDLDSLIFNGPFYISIWNNEKRIALRPNPQYVSDEPVLSSGVDLYTSAFLDGAGGPVTRFLNGETDACEIGFESLPAVAAMGGDIEAFEDTVWVLVFNTRAEPFSNASVRRAYAHSLNRALFEGQLPKNLRAASMLIPPAVRMGGEPFRAYAGEDSPIAYSTELAKRYYAAGTGELGVPQIDPGEILVCGANSQKMLAGYVQQGLQRSFGLFSGLTVLPQDEVLSRVGAGDFSAAILPLTADYSSPDALFSYFRSDSGQNFSGYQNPEFDALLASVASLDAQGQLEAYREAERLLLTDGAVIPLYFETTCYATARGVSGIGFSPFLTGVSFRNAVRE</sequence>
<dbReference type="GO" id="GO:0030313">
    <property type="term" value="C:cell envelope"/>
    <property type="evidence" value="ECO:0007669"/>
    <property type="project" value="UniProtKB-SubCell"/>
</dbReference>
<keyword evidence="3" id="KW-0813">Transport</keyword>
<dbReference type="CDD" id="cd08504">
    <property type="entry name" value="PBP2_OppA"/>
    <property type="match status" value="1"/>
</dbReference>
<accession>A0A845RFH5</accession>
<dbReference type="Proteomes" id="UP000462501">
    <property type="component" value="Unassembled WGS sequence"/>
</dbReference>
<dbReference type="GO" id="GO:0042597">
    <property type="term" value="C:periplasmic space"/>
    <property type="evidence" value="ECO:0007669"/>
    <property type="project" value="UniProtKB-ARBA"/>
</dbReference>
<dbReference type="SUPFAM" id="SSF53850">
    <property type="entry name" value="Periplasmic binding protein-like II"/>
    <property type="match status" value="1"/>
</dbReference>
<keyword evidence="4" id="KW-0732">Signal</keyword>
<dbReference type="AlphaFoldDB" id="A0A845RFH5"/>
<dbReference type="OrthoDB" id="9801912at2"/>
<evidence type="ECO:0000259" key="5">
    <source>
        <dbReference type="Pfam" id="PF00496"/>
    </source>
</evidence>
<comment type="subcellular location">
    <subcellularLocation>
        <location evidence="1">Cell envelope</location>
    </subcellularLocation>
</comment>
<evidence type="ECO:0000256" key="2">
    <source>
        <dbReference type="ARBA" id="ARBA00005695"/>
    </source>
</evidence>
<organism evidence="6 8">
    <name type="scientific">Anaerotruncus colihominis</name>
    <dbReference type="NCBI Taxonomy" id="169435"/>
    <lineage>
        <taxon>Bacteria</taxon>
        <taxon>Bacillati</taxon>
        <taxon>Bacillota</taxon>
        <taxon>Clostridia</taxon>
        <taxon>Eubacteriales</taxon>
        <taxon>Oscillospiraceae</taxon>
        <taxon>Anaerotruncus</taxon>
    </lineage>
</organism>
<protein>
    <submittedName>
        <fullName evidence="6">Peptide ABC transporter substrate-binding protein</fullName>
    </submittedName>
</protein>
<evidence type="ECO:0000256" key="4">
    <source>
        <dbReference type="ARBA" id="ARBA00022729"/>
    </source>
</evidence>
<dbReference type="Gene3D" id="3.40.190.10">
    <property type="entry name" value="Periplasmic binding protein-like II"/>
    <property type="match status" value="1"/>
</dbReference>
<dbReference type="FunFam" id="3.90.76.10:FF:000001">
    <property type="entry name" value="Oligopeptide ABC transporter substrate-binding protein"/>
    <property type="match status" value="1"/>
</dbReference>
<dbReference type="PIRSF" id="PIRSF002741">
    <property type="entry name" value="MppA"/>
    <property type="match status" value="1"/>
</dbReference>
<evidence type="ECO:0000313" key="7">
    <source>
        <dbReference type="EMBL" id="NDO38076.1"/>
    </source>
</evidence>
<reference evidence="6 8" key="1">
    <citation type="submission" date="2018-08" db="EMBL/GenBank/DDBJ databases">
        <title>Murine metabolic-syndrome-specific gut microbial biobank.</title>
        <authorList>
            <person name="Liu C."/>
        </authorList>
    </citation>
    <scope>NUCLEOTIDE SEQUENCE [LARGE SCALE GENOMIC DNA]</scope>
    <source>
        <strain evidence="6 8">X69</strain>
    </source>
</reference>
<comment type="caution">
    <text evidence="6">The sequence shown here is derived from an EMBL/GenBank/DDBJ whole genome shotgun (WGS) entry which is preliminary data.</text>
</comment>
<evidence type="ECO:0000256" key="1">
    <source>
        <dbReference type="ARBA" id="ARBA00004196"/>
    </source>
</evidence>
<name>A0A845RFH5_9FIRM</name>
<comment type="similarity">
    <text evidence="2">Belongs to the bacterial solute-binding protein 5 family.</text>
</comment>
<dbReference type="PROSITE" id="PS51257">
    <property type="entry name" value="PROKAR_LIPOPROTEIN"/>
    <property type="match status" value="1"/>
</dbReference>
<dbReference type="InterPro" id="IPR039424">
    <property type="entry name" value="SBP_5"/>
</dbReference>
<dbReference type="Proteomes" id="UP000446348">
    <property type="component" value="Unassembled WGS sequence"/>
</dbReference>
<evidence type="ECO:0000256" key="3">
    <source>
        <dbReference type="ARBA" id="ARBA00022448"/>
    </source>
</evidence>
<dbReference type="InterPro" id="IPR030678">
    <property type="entry name" value="Peptide/Ni-bd"/>
</dbReference>
<dbReference type="EMBL" id="VIQT01000004">
    <property type="protein sequence ID" value="NDO38076.1"/>
    <property type="molecule type" value="Genomic_DNA"/>
</dbReference>
<dbReference type="Pfam" id="PF00496">
    <property type="entry name" value="SBP_bac_5"/>
    <property type="match status" value="1"/>
</dbReference>
<dbReference type="RefSeq" id="WP_160209595.1">
    <property type="nucleotide sequence ID" value="NZ_JAETUF010000053.1"/>
</dbReference>
<dbReference type="PANTHER" id="PTHR30290">
    <property type="entry name" value="PERIPLASMIC BINDING COMPONENT OF ABC TRANSPORTER"/>
    <property type="match status" value="1"/>
</dbReference>
<dbReference type="GO" id="GO:1904680">
    <property type="term" value="F:peptide transmembrane transporter activity"/>
    <property type="evidence" value="ECO:0007669"/>
    <property type="project" value="TreeGrafter"/>
</dbReference>
<dbReference type="Gene3D" id="3.10.105.10">
    <property type="entry name" value="Dipeptide-binding Protein, Domain 3"/>
    <property type="match status" value="1"/>
</dbReference>
<dbReference type="Gene3D" id="3.90.76.10">
    <property type="entry name" value="Dipeptide-binding Protein, Domain 1"/>
    <property type="match status" value="1"/>
</dbReference>
<dbReference type="InterPro" id="IPR000914">
    <property type="entry name" value="SBP_5_dom"/>
</dbReference>
<proteinExistence type="inferred from homology"/>
<dbReference type="GO" id="GO:0043190">
    <property type="term" value="C:ATP-binding cassette (ABC) transporter complex"/>
    <property type="evidence" value="ECO:0007669"/>
    <property type="project" value="InterPro"/>
</dbReference>
<gene>
    <name evidence="6" type="ORF">D3Z39_07785</name>
    <name evidence="7" type="ORF">FMM72_02255</name>
</gene>
<dbReference type="PANTHER" id="PTHR30290:SF10">
    <property type="entry name" value="PERIPLASMIC OLIGOPEPTIDE-BINDING PROTEIN-RELATED"/>
    <property type="match status" value="1"/>
</dbReference>
<dbReference type="GO" id="GO:0015833">
    <property type="term" value="P:peptide transport"/>
    <property type="evidence" value="ECO:0007669"/>
    <property type="project" value="TreeGrafter"/>
</dbReference>
<evidence type="ECO:0000313" key="6">
    <source>
        <dbReference type="EMBL" id="NBI78770.1"/>
    </source>
</evidence>
<evidence type="ECO:0000313" key="8">
    <source>
        <dbReference type="Proteomes" id="UP000446348"/>
    </source>
</evidence>
<feature type="domain" description="Solute-binding protein family 5" evidence="5">
    <location>
        <begin position="68"/>
        <end position="458"/>
    </location>
</feature>